<reference evidence="1" key="1">
    <citation type="submission" date="2022-07" db="EMBL/GenBank/DDBJ databases">
        <title>Genome analysis of Parmales, a sister group of diatoms, reveals the evolutionary specialization of diatoms from phago-mixotrophs to photoautotrophs.</title>
        <authorList>
            <person name="Ban H."/>
            <person name="Sato S."/>
            <person name="Yoshikawa S."/>
            <person name="Kazumasa Y."/>
            <person name="Nakamura Y."/>
            <person name="Ichinomiya M."/>
            <person name="Saitoh K."/>
            <person name="Sato N."/>
            <person name="Blanc-Mathieu R."/>
            <person name="Endo H."/>
            <person name="Kuwata A."/>
            <person name="Ogata H."/>
        </authorList>
    </citation>
    <scope>NUCLEOTIDE SEQUENCE</scope>
</reference>
<protein>
    <submittedName>
        <fullName evidence="1">Uncharacterized protein</fullName>
    </submittedName>
</protein>
<proteinExistence type="predicted"/>
<evidence type="ECO:0000313" key="2">
    <source>
        <dbReference type="Proteomes" id="UP001165082"/>
    </source>
</evidence>
<gene>
    <name evidence="1" type="ORF">TrRE_jg11083</name>
</gene>
<accession>A0A9W7L372</accession>
<sequence length="344" mass="35479">MNVGLLQLHSDGITSLDKEKMISLHSAMLVLNDTSSSPNGATLTAATAHHQPSGQPFIIAGQDAILRGGDVRVEGGEGQGGGSIGGDVLIDGGRGKERRGGVVVGGKSEKLVLACNKTEVVAEKGFTVQSVLTTFQSPVVFNSAITSFSGPAFKAGGSFSYMALASAENTTIWDGEMGAGLSVVEGTFSDGFGLPGSGGVWAIAESCTTCVKFGAGGGFIGRHGMASMVVEGIQVKRAGEEWEGGGEVNATEEVETELEIGRVRVACGILRYEGNNIAEKVEVGGDGVEVVASTSFYKDDEYVGLSASKIIRIEPDAEYAVFCAAKHNGHAIVRASKVSLSIKL</sequence>
<comment type="caution">
    <text evidence="1">The sequence shown here is derived from an EMBL/GenBank/DDBJ whole genome shotgun (WGS) entry which is preliminary data.</text>
</comment>
<dbReference type="AlphaFoldDB" id="A0A9W7L372"/>
<keyword evidence="2" id="KW-1185">Reference proteome</keyword>
<organism evidence="1 2">
    <name type="scientific">Triparma retinervis</name>
    <dbReference type="NCBI Taxonomy" id="2557542"/>
    <lineage>
        <taxon>Eukaryota</taxon>
        <taxon>Sar</taxon>
        <taxon>Stramenopiles</taxon>
        <taxon>Ochrophyta</taxon>
        <taxon>Bolidophyceae</taxon>
        <taxon>Parmales</taxon>
        <taxon>Triparmaceae</taxon>
        <taxon>Triparma</taxon>
    </lineage>
</organism>
<dbReference type="EMBL" id="BRXZ01008551">
    <property type="protein sequence ID" value="GMI27934.1"/>
    <property type="molecule type" value="Genomic_DNA"/>
</dbReference>
<dbReference type="Proteomes" id="UP001165082">
    <property type="component" value="Unassembled WGS sequence"/>
</dbReference>
<name>A0A9W7L372_9STRA</name>
<evidence type="ECO:0000313" key="1">
    <source>
        <dbReference type="EMBL" id="GMI27934.1"/>
    </source>
</evidence>